<evidence type="ECO:0000313" key="3">
    <source>
        <dbReference type="Proteomes" id="UP000321258"/>
    </source>
</evidence>
<reference evidence="2 3" key="1">
    <citation type="submission" date="2019-07" db="EMBL/GenBank/DDBJ databases">
        <title>Whole genome shotgun sequence of Methylobacterium haplocladii NBRC 107714.</title>
        <authorList>
            <person name="Hosoyama A."/>
            <person name="Uohara A."/>
            <person name="Ohji S."/>
            <person name="Ichikawa N."/>
        </authorList>
    </citation>
    <scope>NUCLEOTIDE SEQUENCE [LARGE SCALE GENOMIC DNA]</scope>
    <source>
        <strain evidence="2 3">NBRC 107714</strain>
    </source>
</reference>
<sequence>MPSRPNRFVVLRSLAATTTERRALCAVQNRLEQDLAPWTDRGAVEVIVTRLNLNFEIGRVSEIDARIRDNEFVEAVKGLPLAGIEAAARRFGAKTTLTAWDPKWRPNSAQFADEVRAGLIPLRTKLLHIRRVLEAEVYDPPTEADQARVAAEMARFARERAAFAEDADRARPTPTHIAEVREATFRAGVADLKRFDGHFALGDLMGRLDAKSGRGSAQAGRALPGAAASPRPAAGRERLFADARAAADLGAAALQAFRDDLSKDENTALATIFDDLIARVEAAAQRYVPPGDHASGARA</sequence>
<feature type="compositionally biased region" description="Low complexity" evidence="1">
    <location>
        <begin position="217"/>
        <end position="233"/>
    </location>
</feature>
<dbReference type="EMBL" id="BJZT01000032">
    <property type="protein sequence ID" value="GEP00554.1"/>
    <property type="molecule type" value="Genomic_DNA"/>
</dbReference>
<dbReference type="Proteomes" id="UP000321258">
    <property type="component" value="Unassembled WGS sequence"/>
</dbReference>
<evidence type="ECO:0000256" key="1">
    <source>
        <dbReference type="SAM" id="MobiDB-lite"/>
    </source>
</evidence>
<gene>
    <name evidence="2" type="ORF">MHA02_29410</name>
</gene>
<keyword evidence="3" id="KW-1185">Reference proteome</keyword>
<protein>
    <submittedName>
        <fullName evidence="2">Uncharacterized protein</fullName>
    </submittedName>
</protein>
<feature type="region of interest" description="Disordered" evidence="1">
    <location>
        <begin position="214"/>
        <end position="234"/>
    </location>
</feature>
<accession>A0A512IS74</accession>
<comment type="caution">
    <text evidence="2">The sequence shown here is derived from an EMBL/GenBank/DDBJ whole genome shotgun (WGS) entry which is preliminary data.</text>
</comment>
<dbReference type="AlphaFoldDB" id="A0A512IS74"/>
<evidence type="ECO:0000313" key="2">
    <source>
        <dbReference type="EMBL" id="GEP00554.1"/>
    </source>
</evidence>
<proteinExistence type="predicted"/>
<name>A0A512IS74_9HYPH</name>
<organism evidence="2 3">
    <name type="scientific">Methylobacterium haplocladii</name>
    <dbReference type="NCBI Taxonomy" id="1176176"/>
    <lineage>
        <taxon>Bacteria</taxon>
        <taxon>Pseudomonadati</taxon>
        <taxon>Pseudomonadota</taxon>
        <taxon>Alphaproteobacteria</taxon>
        <taxon>Hyphomicrobiales</taxon>
        <taxon>Methylobacteriaceae</taxon>
        <taxon>Methylobacterium</taxon>
    </lineage>
</organism>